<name>A0ACC3NIZ3_9PEZI</name>
<keyword evidence="2" id="KW-1185">Reference proteome</keyword>
<reference evidence="1" key="1">
    <citation type="submission" date="2023-07" db="EMBL/GenBank/DDBJ databases">
        <title>Black Yeasts Isolated from many extreme environments.</title>
        <authorList>
            <person name="Coleine C."/>
            <person name="Stajich J.E."/>
            <person name="Selbmann L."/>
        </authorList>
    </citation>
    <scope>NUCLEOTIDE SEQUENCE</scope>
    <source>
        <strain evidence="1">CCFEE 5714</strain>
    </source>
</reference>
<organism evidence="1 2">
    <name type="scientific">Vermiconidia calcicola</name>
    <dbReference type="NCBI Taxonomy" id="1690605"/>
    <lineage>
        <taxon>Eukaryota</taxon>
        <taxon>Fungi</taxon>
        <taxon>Dikarya</taxon>
        <taxon>Ascomycota</taxon>
        <taxon>Pezizomycotina</taxon>
        <taxon>Dothideomycetes</taxon>
        <taxon>Dothideomycetidae</taxon>
        <taxon>Mycosphaerellales</taxon>
        <taxon>Extremaceae</taxon>
        <taxon>Vermiconidia</taxon>
    </lineage>
</organism>
<proteinExistence type="predicted"/>
<dbReference type="Proteomes" id="UP001281147">
    <property type="component" value="Unassembled WGS sequence"/>
</dbReference>
<evidence type="ECO:0000313" key="1">
    <source>
        <dbReference type="EMBL" id="KAK3717280.1"/>
    </source>
</evidence>
<comment type="caution">
    <text evidence="1">The sequence shown here is derived from an EMBL/GenBank/DDBJ whole genome shotgun (WGS) entry which is preliminary data.</text>
</comment>
<accession>A0ACC3NIZ3</accession>
<sequence>MTKLLVIIGITGLQGSSVSRVFQNEPDWRIRGITRNPAKYKEDPQFQDVELAAADLDDQTSLEKAFKGANGIYAMTNFWESLKEDATFQQAENQGKKPNEIAMEREIQHGKNIIQAAAKQVATLDRLVFSTLSDSNKWSNGEIKWNLHFDGKGRYEAYLKQQFPDLAKKTSYLHVGYYLSNWKMNPSFAPRKEEDGNFVIRKFGLPNGKPIPFINPPNDTGHFVRALILSPSAPPGSSMLGYCELTTMEEYCTIWGGVHGVQCRAEVLTYEDALAQGMPEWMALEISESGTYVTKFGWAGGDPEVKHPKDLGVDVSKLTKIEEWIRQEDWSSVL</sequence>
<dbReference type="EMBL" id="JAUTXU010000038">
    <property type="protein sequence ID" value="KAK3717280.1"/>
    <property type="molecule type" value="Genomic_DNA"/>
</dbReference>
<evidence type="ECO:0000313" key="2">
    <source>
        <dbReference type="Proteomes" id="UP001281147"/>
    </source>
</evidence>
<protein>
    <submittedName>
        <fullName evidence="1">Uncharacterized protein</fullName>
    </submittedName>
</protein>
<gene>
    <name evidence="1" type="ORF">LTR37_005989</name>
</gene>